<dbReference type="InterPro" id="IPR002350">
    <property type="entry name" value="Kazal_dom"/>
</dbReference>
<proteinExistence type="predicted"/>
<dbReference type="GO" id="GO:0005576">
    <property type="term" value="C:extracellular region"/>
    <property type="evidence" value="ECO:0007669"/>
    <property type="project" value="UniProtKB-SubCell"/>
</dbReference>
<dbReference type="CDD" id="cd00104">
    <property type="entry name" value="KAZAL_FS"/>
    <property type="match status" value="1"/>
</dbReference>
<sequence length="265" mass="29376">MKAAAVFVLIAAVLGSFPGIRSDQINTKIDCSIYQKLDDDGGLACTKEINPLCGTDGVSYDNPCMLCAANLKQMSIIGVKSKGYCRIPKKQLNCDIYKIMPDDYTMCGNDYKPVCGTDGESYDNECWLCAVRLQQNTSIDIKYGGPCDIPGYKVDCSMFKPDDVKKPCTEDFNQLCGIDGVTYSNKCELCHAALKNKTDISVKHKGSCSVKGKRIDCSRYTEFCTFIYKPYCGSNGMSYSNKCSYCIAQNKNPELRFLFQGDCYP</sequence>
<feature type="signal peptide" evidence="4">
    <location>
        <begin position="1"/>
        <end position="22"/>
    </location>
</feature>
<organism evidence="6 7">
    <name type="scientific">Xenopus tropicalis</name>
    <name type="common">Western clawed frog</name>
    <name type="synonym">Silurana tropicalis</name>
    <dbReference type="NCBI Taxonomy" id="8364"/>
    <lineage>
        <taxon>Eukaryota</taxon>
        <taxon>Metazoa</taxon>
        <taxon>Chordata</taxon>
        <taxon>Craniata</taxon>
        <taxon>Vertebrata</taxon>
        <taxon>Euteleostomi</taxon>
        <taxon>Amphibia</taxon>
        <taxon>Batrachia</taxon>
        <taxon>Anura</taxon>
        <taxon>Pipoidea</taxon>
        <taxon>Pipidae</taxon>
        <taxon>Xenopodinae</taxon>
        <taxon>Xenopus</taxon>
        <taxon>Silurana</taxon>
    </lineage>
</organism>
<dbReference type="OMA" id="KMANCAA"/>
<dbReference type="PANTHER" id="PTHR47499:SF1">
    <property type="entry name" value="SERINE PROTEASE INHIBITOR KAZAL-TYPE 7"/>
    <property type="match status" value="1"/>
</dbReference>
<dbReference type="Gene3D" id="3.30.60.30">
    <property type="match status" value="4"/>
</dbReference>
<dbReference type="OrthoDB" id="126772at2759"/>
<evidence type="ECO:0000313" key="7">
    <source>
        <dbReference type="RefSeq" id="XP_031754686.1"/>
    </source>
</evidence>
<feature type="domain" description="Kazal-like" evidence="5">
    <location>
        <begin position="88"/>
        <end position="149"/>
    </location>
</feature>
<dbReference type="GeneID" id="100494615"/>
<evidence type="ECO:0000313" key="8">
    <source>
        <dbReference type="Xenbase" id="XB-GENE-29082275"/>
    </source>
</evidence>
<evidence type="ECO:0000256" key="2">
    <source>
        <dbReference type="ARBA" id="ARBA00022525"/>
    </source>
</evidence>
<protein>
    <submittedName>
        <fullName evidence="7">Ovomucoid</fullName>
    </submittedName>
</protein>
<feature type="domain" description="Kazal-like" evidence="5">
    <location>
        <begin position="150"/>
        <end position="210"/>
    </location>
</feature>
<feature type="chain" id="PRO_5035289482" evidence="4">
    <location>
        <begin position="23"/>
        <end position="265"/>
    </location>
</feature>
<dbReference type="SMART" id="SM00280">
    <property type="entry name" value="KAZAL"/>
    <property type="match status" value="4"/>
</dbReference>
<keyword evidence="3" id="KW-1015">Disulfide bond</keyword>
<keyword evidence="2" id="KW-0964">Secreted</keyword>
<dbReference type="PROSITE" id="PS51465">
    <property type="entry name" value="KAZAL_2"/>
    <property type="match status" value="4"/>
</dbReference>
<dbReference type="Xenbase" id="XB-GENE-29082275">
    <property type="gene designation" value="LOC100494615"/>
</dbReference>
<reference evidence="7" key="1">
    <citation type="submission" date="2025-08" db="UniProtKB">
        <authorList>
            <consortium name="RefSeq"/>
        </authorList>
    </citation>
    <scope>IDENTIFICATION</scope>
    <source>
        <strain evidence="7">Nigerian</strain>
        <tissue evidence="7">Liver and blood</tissue>
    </source>
</reference>
<dbReference type="Proteomes" id="UP000008143">
    <property type="component" value="Chromosome 3"/>
</dbReference>
<keyword evidence="4" id="KW-0732">Signal</keyword>
<dbReference type="InterPro" id="IPR036058">
    <property type="entry name" value="Kazal_dom_sf"/>
</dbReference>
<feature type="domain" description="Kazal-like" evidence="5">
    <location>
        <begin position="25"/>
        <end position="87"/>
    </location>
</feature>
<keyword evidence="6" id="KW-1185">Reference proteome</keyword>
<dbReference type="RefSeq" id="XP_031754686.1">
    <property type="nucleotide sequence ID" value="XM_031898826.1"/>
</dbReference>
<evidence type="ECO:0000256" key="1">
    <source>
        <dbReference type="ARBA" id="ARBA00004613"/>
    </source>
</evidence>
<evidence type="ECO:0000313" key="6">
    <source>
        <dbReference type="Proteomes" id="UP000008143"/>
    </source>
</evidence>
<dbReference type="InterPro" id="IPR050159">
    <property type="entry name" value="Kazal-type_SerProtInhib"/>
</dbReference>
<comment type="subcellular location">
    <subcellularLocation>
        <location evidence="1">Secreted</location>
    </subcellularLocation>
</comment>
<dbReference type="PANTHER" id="PTHR47499">
    <property type="entry name" value="SERINE PROTEASE INHIBITOR KAZAL-TYPE 7 SPINK7"/>
    <property type="match status" value="1"/>
</dbReference>
<evidence type="ECO:0000259" key="5">
    <source>
        <dbReference type="PROSITE" id="PS51465"/>
    </source>
</evidence>
<evidence type="ECO:0000256" key="4">
    <source>
        <dbReference type="SAM" id="SignalP"/>
    </source>
</evidence>
<feature type="domain" description="Kazal-like" evidence="5">
    <location>
        <begin position="211"/>
        <end position="265"/>
    </location>
</feature>
<dbReference type="PROSITE" id="PS00282">
    <property type="entry name" value="KAZAL_1"/>
    <property type="match status" value="3"/>
</dbReference>
<dbReference type="AlphaFoldDB" id="A0A8J1JDH5"/>
<name>A0A8J1JDH5_XENTR</name>
<dbReference type="AGR" id="Xenbase:XB-GENE-29082275"/>
<dbReference type="SUPFAM" id="SSF100895">
    <property type="entry name" value="Kazal-type serine protease inhibitors"/>
    <property type="match status" value="4"/>
</dbReference>
<gene>
    <name evidence="7 8" type="primary">LOC100494615</name>
</gene>
<dbReference type="KEGG" id="xtr:100494615"/>
<accession>A0A8J1JDH5</accession>
<evidence type="ECO:0000256" key="3">
    <source>
        <dbReference type="ARBA" id="ARBA00023157"/>
    </source>
</evidence>
<dbReference type="Pfam" id="PF00050">
    <property type="entry name" value="Kazal_1"/>
    <property type="match status" value="4"/>
</dbReference>